<dbReference type="Proteomes" id="UP000189911">
    <property type="component" value="Chromosome E"/>
</dbReference>
<evidence type="ECO:0000313" key="11">
    <source>
        <dbReference type="Proteomes" id="UP000189911"/>
    </source>
</evidence>
<dbReference type="PANTHER" id="PTHR37787:SF1">
    <property type="entry name" value="BIOGENESIS OF LYSOSOME-RELATED ORGANELLES COMPLEX 1 SUBUNIT KXD1"/>
    <property type="match status" value="1"/>
</dbReference>
<feature type="region of interest" description="Disordered" evidence="8">
    <location>
        <begin position="1"/>
        <end position="54"/>
    </location>
</feature>
<gene>
    <name evidence="10" type="ORF">LANO_0E04456G</name>
</gene>
<dbReference type="GO" id="GO:0007032">
    <property type="term" value="P:endosome organization"/>
    <property type="evidence" value="ECO:0007669"/>
    <property type="project" value="TreeGrafter"/>
</dbReference>
<comment type="subcellular location">
    <subcellularLocation>
        <location evidence="2">Endosome</location>
    </subcellularLocation>
</comment>
<keyword evidence="11" id="KW-1185">Reference proteome</keyword>
<feature type="compositionally biased region" description="Acidic residues" evidence="8">
    <location>
        <begin position="39"/>
        <end position="54"/>
    </location>
</feature>
<dbReference type="InterPro" id="IPR051390">
    <property type="entry name" value="BLOC-1_subunit_KXD1"/>
</dbReference>
<dbReference type="GO" id="GO:0031083">
    <property type="term" value="C:BLOC-1 complex"/>
    <property type="evidence" value="ECO:0007669"/>
    <property type="project" value="TreeGrafter"/>
</dbReference>
<evidence type="ECO:0000256" key="1">
    <source>
        <dbReference type="ARBA" id="ARBA00002069"/>
    </source>
</evidence>
<evidence type="ECO:0000256" key="2">
    <source>
        <dbReference type="ARBA" id="ARBA00004177"/>
    </source>
</evidence>
<evidence type="ECO:0000256" key="5">
    <source>
        <dbReference type="ARBA" id="ARBA00022448"/>
    </source>
</evidence>
<dbReference type="Pfam" id="PF10241">
    <property type="entry name" value="KxDL"/>
    <property type="match status" value="1"/>
</dbReference>
<dbReference type="PANTHER" id="PTHR37787">
    <property type="entry name" value="BIOGENESIS OF LYSOSOME-RELATED ORGANELLES COMPLEX 1 SUBUNIT KXD1"/>
    <property type="match status" value="1"/>
</dbReference>
<dbReference type="InterPro" id="IPR019371">
    <property type="entry name" value="KxDL_dom"/>
</dbReference>
<evidence type="ECO:0000313" key="10">
    <source>
        <dbReference type="EMBL" id="SCU93656.1"/>
    </source>
</evidence>
<dbReference type="GO" id="GO:0032880">
    <property type="term" value="P:regulation of protein localization"/>
    <property type="evidence" value="ECO:0007669"/>
    <property type="project" value="TreeGrafter"/>
</dbReference>
<keyword evidence="6" id="KW-0967">Endosome</keyword>
<evidence type="ECO:0000259" key="9">
    <source>
        <dbReference type="Pfam" id="PF10241"/>
    </source>
</evidence>
<comment type="similarity">
    <text evidence="3">Belongs to the KXD1 family.</text>
</comment>
<evidence type="ECO:0000256" key="6">
    <source>
        <dbReference type="ARBA" id="ARBA00022753"/>
    </source>
</evidence>
<feature type="domain" description="KxDL" evidence="9">
    <location>
        <begin position="86"/>
        <end position="171"/>
    </location>
</feature>
<feature type="compositionally biased region" description="Polar residues" evidence="8">
    <location>
        <begin position="1"/>
        <end position="22"/>
    </location>
</feature>
<reference evidence="11" key="1">
    <citation type="submission" date="2016-03" db="EMBL/GenBank/DDBJ databases">
        <authorList>
            <person name="Devillers Hugo."/>
        </authorList>
    </citation>
    <scope>NUCLEOTIDE SEQUENCE [LARGE SCALE GENOMIC DNA]</scope>
</reference>
<sequence>MSEVSSSDLGSRSRTASINSQMYAIPDPEDSDSQLSESSSDDEQGSDQPSEDDLELDHIVPETSHTFAMGQLDTPMFDISKYVFQSLSQALNTADFSQAMAVQTRTSGLINSKSRDLKNLADTLQEKLRHFEVRFAQGAQTSRQISKNLSQYASQIEHINQVFQRQYPIEFNQAREDIIERNSSEE</sequence>
<evidence type="ECO:0000256" key="4">
    <source>
        <dbReference type="ARBA" id="ARBA00016207"/>
    </source>
</evidence>
<keyword evidence="5" id="KW-0813">Transport</keyword>
<evidence type="ECO:0000256" key="7">
    <source>
        <dbReference type="ARBA" id="ARBA00029808"/>
    </source>
</evidence>
<evidence type="ECO:0000256" key="3">
    <source>
        <dbReference type="ARBA" id="ARBA00005913"/>
    </source>
</evidence>
<protein>
    <recommendedName>
        <fullName evidence="4">Biogenesis of lysosome-related organelles complex 1 subunit KXD1</fullName>
    </recommendedName>
    <alternativeName>
        <fullName evidence="7">KxDL homolog</fullName>
    </alternativeName>
</protein>
<name>A0A1G4JSB9_9SACH</name>
<comment type="function">
    <text evidence="1">Component of the biogenesis of lysosome-related organelles complex-1 (BLOC-1) involved in endosomal cargo sorting.</text>
</comment>
<organism evidence="10 11">
    <name type="scientific">Lachancea nothofagi CBS 11611</name>
    <dbReference type="NCBI Taxonomy" id="1266666"/>
    <lineage>
        <taxon>Eukaryota</taxon>
        <taxon>Fungi</taxon>
        <taxon>Dikarya</taxon>
        <taxon>Ascomycota</taxon>
        <taxon>Saccharomycotina</taxon>
        <taxon>Saccharomycetes</taxon>
        <taxon>Saccharomycetales</taxon>
        <taxon>Saccharomycetaceae</taxon>
        <taxon>Lachancea</taxon>
    </lineage>
</organism>
<dbReference type="EMBL" id="LT598451">
    <property type="protein sequence ID" value="SCU93656.1"/>
    <property type="molecule type" value="Genomic_DNA"/>
</dbReference>
<proteinExistence type="inferred from homology"/>
<accession>A0A1G4JSB9</accession>
<dbReference type="GO" id="GO:0005768">
    <property type="term" value="C:endosome"/>
    <property type="evidence" value="ECO:0007669"/>
    <property type="project" value="UniProtKB-SubCell"/>
</dbReference>
<dbReference type="OrthoDB" id="4089816at2759"/>
<dbReference type="AlphaFoldDB" id="A0A1G4JSB9"/>
<evidence type="ECO:0000256" key="8">
    <source>
        <dbReference type="SAM" id="MobiDB-lite"/>
    </source>
</evidence>